<dbReference type="EMBL" id="MU128983">
    <property type="protein sequence ID" value="KAF9512721.1"/>
    <property type="molecule type" value="Genomic_DNA"/>
</dbReference>
<keyword evidence="3" id="KW-1185">Reference proteome</keyword>
<accession>A0A9P6DRZ6</accession>
<evidence type="ECO:0000259" key="1">
    <source>
        <dbReference type="Pfam" id="PF18802"/>
    </source>
</evidence>
<evidence type="ECO:0000313" key="3">
    <source>
        <dbReference type="Proteomes" id="UP000886523"/>
    </source>
</evidence>
<dbReference type="Pfam" id="PF18802">
    <property type="entry name" value="CxC1"/>
    <property type="match status" value="1"/>
</dbReference>
<dbReference type="AlphaFoldDB" id="A0A9P6DRZ6"/>
<organism evidence="2 3">
    <name type="scientific">Hydnum rufescens UP504</name>
    <dbReference type="NCBI Taxonomy" id="1448309"/>
    <lineage>
        <taxon>Eukaryota</taxon>
        <taxon>Fungi</taxon>
        <taxon>Dikarya</taxon>
        <taxon>Basidiomycota</taxon>
        <taxon>Agaricomycotina</taxon>
        <taxon>Agaricomycetes</taxon>
        <taxon>Cantharellales</taxon>
        <taxon>Hydnaceae</taxon>
        <taxon>Hydnum</taxon>
    </lineage>
</organism>
<name>A0A9P6DRZ6_9AGAM</name>
<comment type="caution">
    <text evidence="2">The sequence shown here is derived from an EMBL/GenBank/DDBJ whole genome shotgun (WGS) entry which is preliminary data.</text>
</comment>
<feature type="non-terminal residue" evidence="2">
    <location>
        <position position="81"/>
    </location>
</feature>
<protein>
    <recommendedName>
        <fullName evidence="1">CxC1-like cysteine cluster associated with KDZ transposases domain-containing protein</fullName>
    </recommendedName>
</protein>
<gene>
    <name evidence="2" type="ORF">BS47DRAFT_1254827</name>
</gene>
<feature type="non-terminal residue" evidence="2">
    <location>
        <position position="1"/>
    </location>
</feature>
<reference evidence="2" key="1">
    <citation type="journal article" date="2020" name="Nat. Commun.">
        <title>Large-scale genome sequencing of mycorrhizal fungi provides insights into the early evolution of symbiotic traits.</title>
        <authorList>
            <person name="Miyauchi S."/>
            <person name="Kiss E."/>
            <person name="Kuo A."/>
            <person name="Drula E."/>
            <person name="Kohler A."/>
            <person name="Sanchez-Garcia M."/>
            <person name="Morin E."/>
            <person name="Andreopoulos B."/>
            <person name="Barry K.W."/>
            <person name="Bonito G."/>
            <person name="Buee M."/>
            <person name="Carver A."/>
            <person name="Chen C."/>
            <person name="Cichocki N."/>
            <person name="Clum A."/>
            <person name="Culley D."/>
            <person name="Crous P.W."/>
            <person name="Fauchery L."/>
            <person name="Girlanda M."/>
            <person name="Hayes R.D."/>
            <person name="Keri Z."/>
            <person name="LaButti K."/>
            <person name="Lipzen A."/>
            <person name="Lombard V."/>
            <person name="Magnuson J."/>
            <person name="Maillard F."/>
            <person name="Murat C."/>
            <person name="Nolan M."/>
            <person name="Ohm R.A."/>
            <person name="Pangilinan J."/>
            <person name="Pereira M.F."/>
            <person name="Perotto S."/>
            <person name="Peter M."/>
            <person name="Pfister S."/>
            <person name="Riley R."/>
            <person name="Sitrit Y."/>
            <person name="Stielow J.B."/>
            <person name="Szollosi G."/>
            <person name="Zifcakova L."/>
            <person name="Stursova M."/>
            <person name="Spatafora J.W."/>
            <person name="Tedersoo L."/>
            <person name="Vaario L.M."/>
            <person name="Yamada A."/>
            <person name="Yan M."/>
            <person name="Wang P."/>
            <person name="Xu J."/>
            <person name="Bruns T."/>
            <person name="Baldrian P."/>
            <person name="Vilgalys R."/>
            <person name="Dunand C."/>
            <person name="Henrissat B."/>
            <person name="Grigoriev I.V."/>
            <person name="Hibbett D."/>
            <person name="Nagy L.G."/>
            <person name="Martin F.M."/>
        </authorList>
    </citation>
    <scope>NUCLEOTIDE SEQUENCE</scope>
    <source>
        <strain evidence="2">UP504</strain>
    </source>
</reference>
<proteinExistence type="predicted"/>
<feature type="domain" description="CxC1-like cysteine cluster associated with KDZ transposases" evidence="1">
    <location>
        <begin position="1"/>
        <end position="60"/>
    </location>
</feature>
<evidence type="ECO:0000313" key="2">
    <source>
        <dbReference type="EMBL" id="KAF9512721.1"/>
    </source>
</evidence>
<sequence length="81" mass="9002">CSCCPAAIQLLEQGLFPSAPIRPSLAVEIDQLDLISIFFMTTALNIMGWAETLGTFLGKRGYVLEGQGDLRRRYGKALQYY</sequence>
<dbReference type="OrthoDB" id="3200967at2759"/>
<dbReference type="InterPro" id="IPR041320">
    <property type="entry name" value="CxC1"/>
</dbReference>
<dbReference type="Proteomes" id="UP000886523">
    <property type="component" value="Unassembled WGS sequence"/>
</dbReference>